<dbReference type="PANTHER" id="PTHR31084">
    <property type="entry name" value="ALPHA-L-FUCOSIDASE 2"/>
    <property type="match status" value="1"/>
</dbReference>
<feature type="domain" description="Alpha fucosidase A-like C-terminal" evidence="3">
    <location>
        <begin position="668"/>
        <end position="738"/>
    </location>
</feature>
<gene>
    <name evidence="5" type="ORF">SD70_28530</name>
</gene>
<feature type="domain" description="Glycosyl hydrolase family 95 N-terminal" evidence="2">
    <location>
        <begin position="8"/>
        <end position="241"/>
    </location>
</feature>
<evidence type="ECO:0000313" key="6">
    <source>
        <dbReference type="Proteomes" id="UP000031967"/>
    </source>
</evidence>
<feature type="domain" description="Glycosyl hydrolase family 95 catalytic" evidence="4">
    <location>
        <begin position="260"/>
        <end position="666"/>
    </location>
</feature>
<proteinExistence type="predicted"/>
<evidence type="ECO:0000259" key="2">
    <source>
        <dbReference type="Pfam" id="PF14498"/>
    </source>
</evidence>
<evidence type="ECO:0000313" key="5">
    <source>
        <dbReference type="EMBL" id="KIL38113.1"/>
    </source>
</evidence>
<dbReference type="InterPro" id="IPR027414">
    <property type="entry name" value="GH95_N_dom"/>
</dbReference>
<dbReference type="EMBL" id="JXAK01000076">
    <property type="protein sequence ID" value="KIL38113.1"/>
    <property type="molecule type" value="Genomic_DNA"/>
</dbReference>
<comment type="caution">
    <text evidence="5">The sequence shown here is derived from an EMBL/GenBank/DDBJ whole genome shotgun (WGS) entry which is preliminary data.</text>
</comment>
<protein>
    <submittedName>
        <fullName evidence="5">Alpha-L-fucosidase</fullName>
    </submittedName>
</protein>
<dbReference type="SUPFAM" id="SSF48208">
    <property type="entry name" value="Six-hairpin glycosidases"/>
    <property type="match status" value="1"/>
</dbReference>
<feature type="region of interest" description="Disordered" evidence="1">
    <location>
        <begin position="747"/>
        <end position="783"/>
    </location>
</feature>
<dbReference type="InterPro" id="IPR012341">
    <property type="entry name" value="6hp_glycosidase-like_sf"/>
</dbReference>
<dbReference type="PIRSF" id="PIRSF007663">
    <property type="entry name" value="UCP007663"/>
    <property type="match status" value="1"/>
</dbReference>
<dbReference type="Proteomes" id="UP000031967">
    <property type="component" value="Unassembled WGS sequence"/>
</dbReference>
<dbReference type="InterPro" id="IPR049053">
    <property type="entry name" value="AFCA-like_C"/>
</dbReference>
<dbReference type="InterPro" id="IPR054363">
    <property type="entry name" value="GH95_cat"/>
</dbReference>
<evidence type="ECO:0000256" key="1">
    <source>
        <dbReference type="SAM" id="MobiDB-lite"/>
    </source>
</evidence>
<reference evidence="5 6" key="1">
    <citation type="submission" date="2014-12" db="EMBL/GenBank/DDBJ databases">
        <title>Draft genome sequence of Paenibacillus kamchatkensis strain B-2647.</title>
        <authorList>
            <person name="Karlyshev A.V."/>
            <person name="Kudryashova E.B."/>
        </authorList>
    </citation>
    <scope>NUCLEOTIDE SEQUENCE [LARGE SCALE GENOMIC DNA]</scope>
    <source>
        <strain evidence="5 6">VKM B-2647</strain>
    </source>
</reference>
<keyword evidence="6" id="KW-1185">Reference proteome</keyword>
<dbReference type="InterPro" id="IPR008928">
    <property type="entry name" value="6-hairpin_glycosidase_sf"/>
</dbReference>
<evidence type="ECO:0000259" key="3">
    <source>
        <dbReference type="Pfam" id="PF21307"/>
    </source>
</evidence>
<dbReference type="Gene3D" id="1.50.10.10">
    <property type="match status" value="1"/>
</dbReference>
<sequence>MSDARNRLWYSRPAKVWTQALPIGNGRLGGMVFGSIQEERIQLNEDSVWYGGPKNRDNPAAAAHIGEIRRLLFEGKPQEAERLARLAMTSVPEHFAPYQTLGDLQLIFEGLDGEIGDYASELDLETGVASVAFRCGGTEYRREAFASVPAQVLVVRLTAAAPGSLTFAAALSRRPFDGTLERLGDDTLAMSGQCGPDGVVYCAALKAVVEGGKAETIGSYISVERADAVTLIIAAQTSFRHADPRRICLEEAGAAACKPYDDLLRAHAEEHRAMFGRVALELHDPHAEVRCPRPTDERLQRVREGETDTGLEALFFQYGRYLLMASSRPGSLPANLQGIWNDSHTPPWEADYHLNINLQMNYWPAEACNLAECHEPVFDLLERLRTNGRRTAKTVYGARGFVAHHATDLWADTAVQGSYIPAVFWPMGGAWLALHAWEHFRYGGDTAFLAERAYPVMKEAAEFFLDFLTEDEQGRLVTAPSLSPENSYRLPNGNIGRLCVGPSMDSQILHALFAGCLEASRLLGADEDFRAELEQAMRRLPKPEIGRHGQLMEWSVDYDEPEPGHRHISHLFALHPGEQITPDGTPELAEAARATLERRLRHGGGHTGWSRAWIMNFWARLGEGGQAYDNLLSLLRRSVHPNLFGDHPPFQIDANFGGTAAIAEMLLQSHGGEIRLLPALPSAWPDGRVTGLRARGGYEVDIVWQDGRLVEARLRASCDGICAIRCAEPLAVSPERESFAAIFSAVPRDGGQEPPAATGGKPEPLRFAAKAGGSYVVRPSGRA</sequence>
<name>A0ABR5AAR7_9BACL</name>
<dbReference type="Pfam" id="PF22124">
    <property type="entry name" value="Glyco_hydro_95_cat"/>
    <property type="match status" value="1"/>
</dbReference>
<organism evidence="5 6">
    <name type="scientific">Gordoniibacillus kamchatkensis</name>
    <dbReference type="NCBI Taxonomy" id="1590651"/>
    <lineage>
        <taxon>Bacteria</taxon>
        <taxon>Bacillati</taxon>
        <taxon>Bacillota</taxon>
        <taxon>Bacilli</taxon>
        <taxon>Bacillales</taxon>
        <taxon>Paenibacillaceae</taxon>
        <taxon>Gordoniibacillus</taxon>
    </lineage>
</organism>
<evidence type="ECO:0000259" key="4">
    <source>
        <dbReference type="Pfam" id="PF22124"/>
    </source>
</evidence>
<dbReference type="Pfam" id="PF14498">
    <property type="entry name" value="Glyco_hyd_65N_2"/>
    <property type="match status" value="1"/>
</dbReference>
<dbReference type="PANTHER" id="PTHR31084:SF0">
    <property type="entry name" value="ALPHA-L-FUCOSIDASE 2"/>
    <property type="match status" value="1"/>
</dbReference>
<dbReference type="InterPro" id="IPR016518">
    <property type="entry name" value="Alpha-L-fucosidase"/>
</dbReference>
<accession>A0ABR5AAR7</accession>
<dbReference type="Pfam" id="PF21307">
    <property type="entry name" value="Glyco_hydro_95_C"/>
    <property type="match status" value="1"/>
</dbReference>